<evidence type="ECO:0000313" key="2">
    <source>
        <dbReference type="EMBL" id="SFJ97465.1"/>
    </source>
</evidence>
<feature type="domain" description="AMP-dependent synthetase/ligase" evidence="1">
    <location>
        <begin position="18"/>
        <end position="342"/>
    </location>
</feature>
<dbReference type="GO" id="GO:0043041">
    <property type="term" value="P:amino acid activation for nonribosomal peptide biosynthetic process"/>
    <property type="evidence" value="ECO:0007669"/>
    <property type="project" value="TreeGrafter"/>
</dbReference>
<gene>
    <name evidence="2" type="ORF">SAMN05421852_1771</name>
</gene>
<dbReference type="STRING" id="46223.SAMN05421852_1771"/>
<dbReference type="InterPro" id="IPR020845">
    <property type="entry name" value="AMP-binding_CS"/>
</dbReference>
<dbReference type="GO" id="GO:0005829">
    <property type="term" value="C:cytosol"/>
    <property type="evidence" value="ECO:0007669"/>
    <property type="project" value="TreeGrafter"/>
</dbReference>
<dbReference type="Gene3D" id="2.30.38.10">
    <property type="entry name" value="Luciferase, Domain 3"/>
    <property type="match status" value="1"/>
</dbReference>
<sequence length="342" mass="38189">FNETRMDYPREKTIHALFEEQVEKTPDQIAVVCEGEKWTYRELNERANQVARVLRKQGVGPEQVVGLLVRPSLEMIVGVLAVLKAGGAYLPIDASYPSERIQFMLEDSGARWLLVSSSLAIPAGYQGTILLPEEIGKQEETGNLEHINQPQDLAYVIYTSGSTGKPKGVMVEHRSVVNLSFWHNQFYEVTPADRSTKLAGFGFDASVWEIFPYLLAGATLYIIPEHMRSDVLQLHSFYEENGITISFLPTQLAEQFMEWENRSLRVLLIGGDRAQKVRDTGYRIVNNYGPSENTVVTTSGVITPEDAVISIGKPIANNQIYILNHDHQLQPIGVPGELCISG</sequence>
<dbReference type="EMBL" id="FORR01000077">
    <property type="protein sequence ID" value="SFJ97465.1"/>
    <property type="molecule type" value="Genomic_DNA"/>
</dbReference>
<dbReference type="Pfam" id="PF00501">
    <property type="entry name" value="AMP-binding"/>
    <property type="match status" value="1"/>
</dbReference>
<dbReference type="OrthoDB" id="9765680at2"/>
<evidence type="ECO:0000313" key="3">
    <source>
        <dbReference type="Proteomes" id="UP000199545"/>
    </source>
</evidence>
<dbReference type="GO" id="GO:0044550">
    <property type="term" value="P:secondary metabolite biosynthetic process"/>
    <property type="evidence" value="ECO:0007669"/>
    <property type="project" value="TreeGrafter"/>
</dbReference>
<dbReference type="PANTHER" id="PTHR45527">
    <property type="entry name" value="NONRIBOSOMAL PEPTIDE SYNTHETASE"/>
    <property type="match status" value="1"/>
</dbReference>
<feature type="non-terminal residue" evidence="2">
    <location>
        <position position="342"/>
    </location>
</feature>
<dbReference type="Proteomes" id="UP000199545">
    <property type="component" value="Unassembled WGS sequence"/>
</dbReference>
<dbReference type="FunFam" id="3.40.50.980:FF:000001">
    <property type="entry name" value="Non-ribosomal peptide synthetase"/>
    <property type="match status" value="1"/>
</dbReference>
<dbReference type="SUPFAM" id="SSF56801">
    <property type="entry name" value="Acetyl-CoA synthetase-like"/>
    <property type="match status" value="1"/>
</dbReference>
<dbReference type="Gene3D" id="3.40.50.980">
    <property type="match status" value="2"/>
</dbReference>
<dbReference type="GO" id="GO:0031177">
    <property type="term" value="F:phosphopantetheine binding"/>
    <property type="evidence" value="ECO:0007669"/>
    <property type="project" value="TreeGrafter"/>
</dbReference>
<protein>
    <submittedName>
        <fullName evidence="2">Lichenysin synthetase A</fullName>
    </submittedName>
</protein>
<dbReference type="InterPro" id="IPR000873">
    <property type="entry name" value="AMP-dep_synth/lig_dom"/>
</dbReference>
<reference evidence="2 3" key="1">
    <citation type="submission" date="2016-10" db="EMBL/GenBank/DDBJ databases">
        <authorList>
            <person name="de Groot N.N."/>
        </authorList>
    </citation>
    <scope>NUCLEOTIDE SEQUENCE [LARGE SCALE GENOMIC DNA]</scope>
    <source>
        <strain evidence="2 3">DSM 44778</strain>
    </source>
</reference>
<dbReference type="PRINTS" id="PR00154">
    <property type="entry name" value="AMPBINDING"/>
</dbReference>
<feature type="non-terminal residue" evidence="2">
    <location>
        <position position="1"/>
    </location>
</feature>
<dbReference type="InterPro" id="IPR020459">
    <property type="entry name" value="AMP-binding"/>
</dbReference>
<organism evidence="2 3">
    <name type="scientific">Thermoflavimicrobium dichotomicum</name>
    <dbReference type="NCBI Taxonomy" id="46223"/>
    <lineage>
        <taxon>Bacteria</taxon>
        <taxon>Bacillati</taxon>
        <taxon>Bacillota</taxon>
        <taxon>Bacilli</taxon>
        <taxon>Bacillales</taxon>
        <taxon>Thermoactinomycetaceae</taxon>
        <taxon>Thermoflavimicrobium</taxon>
    </lineage>
</organism>
<name>A0A1I3VQE1_9BACL</name>
<dbReference type="AlphaFoldDB" id="A0A1I3VQE1"/>
<proteinExistence type="predicted"/>
<keyword evidence="3" id="KW-1185">Reference proteome</keyword>
<dbReference type="PROSITE" id="PS00455">
    <property type="entry name" value="AMP_BINDING"/>
    <property type="match status" value="1"/>
</dbReference>
<accession>A0A1I3VQE1</accession>
<evidence type="ECO:0000259" key="1">
    <source>
        <dbReference type="Pfam" id="PF00501"/>
    </source>
</evidence>
<dbReference type="RefSeq" id="WP_139203387.1">
    <property type="nucleotide sequence ID" value="NZ_FORR01000077.1"/>
</dbReference>
<dbReference type="PANTHER" id="PTHR45527:SF1">
    <property type="entry name" value="FATTY ACID SYNTHASE"/>
    <property type="match status" value="1"/>
</dbReference>